<evidence type="ECO:0000256" key="1">
    <source>
        <dbReference type="SAM" id="MobiDB-lite"/>
    </source>
</evidence>
<evidence type="ECO:0000313" key="3">
    <source>
        <dbReference type="Proteomes" id="UP001497600"/>
    </source>
</evidence>
<dbReference type="Proteomes" id="UP001497600">
    <property type="component" value="Chromosome C"/>
</dbReference>
<feature type="region of interest" description="Disordered" evidence="1">
    <location>
        <begin position="1"/>
        <end position="34"/>
    </location>
</feature>
<name>A0ABP0E997_9ASCO</name>
<keyword evidence="3" id="KW-1185">Reference proteome</keyword>
<gene>
    <name evidence="2" type="ORF">CAAN4_C07888</name>
</gene>
<evidence type="ECO:0000313" key="2">
    <source>
        <dbReference type="EMBL" id="CAK7900558.1"/>
    </source>
</evidence>
<proteinExistence type="predicted"/>
<accession>A0ABP0E997</accession>
<organism evidence="2 3">
    <name type="scientific">[Candida] anglica</name>
    <dbReference type="NCBI Taxonomy" id="148631"/>
    <lineage>
        <taxon>Eukaryota</taxon>
        <taxon>Fungi</taxon>
        <taxon>Dikarya</taxon>
        <taxon>Ascomycota</taxon>
        <taxon>Saccharomycotina</taxon>
        <taxon>Pichiomycetes</taxon>
        <taxon>Debaryomycetaceae</taxon>
        <taxon>Kurtzmaniella</taxon>
    </lineage>
</organism>
<sequence length="291" mass="31180">MKPSLRKRKTEQTSVVNGNGGAHSDVGGSIQLVDDDSNSLDVDMATEYTRAKIPEDDKVINGIRKLGGGGGGGKSSAGISGADATSATHSLKIVVASSEGSFFEDPTFLVELKTKLNVHDILVSRAVEGSVDRFVTVFGDLDTVCRAAIFISFCLNAKLNNVARNNLFTLKSSNYSLTLLVDSFGDTRSKVYQQLKDAASHLVVYDHSPSYARSNTVGTVYVRGDFQALFGFLRTVVSVFAASKYVDDDKIVQHPVTGVYGNPGLFQRQSVNTGVLSASTQAVLSYIYPSE</sequence>
<reference evidence="2 3" key="1">
    <citation type="submission" date="2024-01" db="EMBL/GenBank/DDBJ databases">
        <authorList>
            <consortium name="Genoscope - CEA"/>
            <person name="William W."/>
        </authorList>
    </citation>
    <scope>NUCLEOTIDE SEQUENCE [LARGE SCALE GENOMIC DNA]</scope>
    <source>
        <strain evidence="2 3">29B2s-10</strain>
    </source>
</reference>
<protein>
    <submittedName>
        <fullName evidence="2">Uncharacterized protein</fullName>
    </submittedName>
</protein>
<dbReference type="EMBL" id="OZ004255">
    <property type="protein sequence ID" value="CAK7900558.1"/>
    <property type="molecule type" value="Genomic_DNA"/>
</dbReference>